<protein>
    <recommendedName>
        <fullName evidence="3">FYVE zinc finger domain-containing protein</fullName>
    </recommendedName>
</protein>
<dbReference type="Proteomes" id="UP001362999">
    <property type="component" value="Unassembled WGS sequence"/>
</dbReference>
<proteinExistence type="predicted"/>
<dbReference type="Gene3D" id="3.30.40.10">
    <property type="entry name" value="Zinc/RING finger domain, C3HC4 (zinc finger)"/>
    <property type="match status" value="1"/>
</dbReference>
<gene>
    <name evidence="1" type="ORF">R3P38DRAFT_2793876</name>
</gene>
<organism evidence="1 2">
    <name type="scientific">Favolaschia claudopus</name>
    <dbReference type="NCBI Taxonomy" id="2862362"/>
    <lineage>
        <taxon>Eukaryota</taxon>
        <taxon>Fungi</taxon>
        <taxon>Dikarya</taxon>
        <taxon>Basidiomycota</taxon>
        <taxon>Agaricomycotina</taxon>
        <taxon>Agaricomycetes</taxon>
        <taxon>Agaricomycetidae</taxon>
        <taxon>Agaricales</taxon>
        <taxon>Marasmiineae</taxon>
        <taxon>Mycenaceae</taxon>
        <taxon>Favolaschia</taxon>
    </lineage>
</organism>
<dbReference type="AlphaFoldDB" id="A0AAW0AA48"/>
<evidence type="ECO:0000313" key="2">
    <source>
        <dbReference type="Proteomes" id="UP001362999"/>
    </source>
</evidence>
<keyword evidence="2" id="KW-1185">Reference proteome</keyword>
<name>A0AAW0AA48_9AGAR</name>
<accession>A0AAW0AA48</accession>
<sequence length="323" mass="35528">MAHLFAAAIFGFIRPMAHSFAAAISWFIGAMAHSFGAAISGFIRPTPTIIKISDLNTAQTPPSAVNARLAILFPWQRDLRCAKCGDSFCVACAPFDDLLIDLGGTDLQLSPGVCLAELHSPRTPAAWYRVCENCHRQIHGLKTPVIEIEPSAPVPPILSTTLSTSSSSASSRIKLDRIEIVKNWLSRPKATPSPQIEPELVALSAAPSPPIFSSSRSSLNLPIPRRWSALADYPLVHPPEIRADLRPSLPTPEQMQAAYCDHEEFRPGQWPDVQTVRRIEEAVADDERKLKEAARIRGQQYHSSLPPPEPSNLRYKYLNEGGF</sequence>
<comment type="caution">
    <text evidence="1">The sequence shown here is derived from an EMBL/GenBank/DDBJ whole genome shotgun (WGS) entry which is preliminary data.</text>
</comment>
<reference evidence="1 2" key="1">
    <citation type="journal article" date="2024" name="J Genomics">
        <title>Draft genome sequencing and assembly of Favolaschia claudopus CIRM-BRFM 2984 isolated from oak limbs.</title>
        <authorList>
            <person name="Navarro D."/>
            <person name="Drula E."/>
            <person name="Chaduli D."/>
            <person name="Cazenave R."/>
            <person name="Ahrendt S."/>
            <person name="Wang J."/>
            <person name="Lipzen A."/>
            <person name="Daum C."/>
            <person name="Barry K."/>
            <person name="Grigoriev I.V."/>
            <person name="Favel A."/>
            <person name="Rosso M.N."/>
            <person name="Martin F."/>
        </authorList>
    </citation>
    <scope>NUCLEOTIDE SEQUENCE [LARGE SCALE GENOMIC DNA]</scope>
    <source>
        <strain evidence="1 2">CIRM-BRFM 2984</strain>
    </source>
</reference>
<evidence type="ECO:0000313" key="1">
    <source>
        <dbReference type="EMBL" id="KAK7006109.1"/>
    </source>
</evidence>
<dbReference type="EMBL" id="JAWWNJ010000076">
    <property type="protein sequence ID" value="KAK7006109.1"/>
    <property type="molecule type" value="Genomic_DNA"/>
</dbReference>
<evidence type="ECO:0008006" key="3">
    <source>
        <dbReference type="Google" id="ProtNLM"/>
    </source>
</evidence>
<dbReference type="InterPro" id="IPR013083">
    <property type="entry name" value="Znf_RING/FYVE/PHD"/>
</dbReference>